<keyword evidence="2" id="KW-1185">Reference proteome</keyword>
<proteinExistence type="predicted"/>
<reference evidence="1 3" key="1">
    <citation type="submission" date="2020-01" db="EMBL/GenBank/DDBJ databases">
        <authorList>
            <consortium name="DOE Joint Genome Institute"/>
            <person name="Haridas S."/>
            <person name="Albert R."/>
            <person name="Binder M."/>
            <person name="Bloem J."/>
            <person name="Labutti K."/>
            <person name="Salamov A."/>
            <person name="Andreopoulos B."/>
            <person name="Baker S.E."/>
            <person name="Barry K."/>
            <person name="Bills G."/>
            <person name="Bluhm B.H."/>
            <person name="Cannon C."/>
            <person name="Castanera R."/>
            <person name="Culley D.E."/>
            <person name="Daum C."/>
            <person name="Ezra D."/>
            <person name="Gonzalez J.B."/>
            <person name="Henrissat B."/>
            <person name="Kuo A."/>
            <person name="Liang C."/>
            <person name="Lipzen A."/>
            <person name="Lutzoni F."/>
            <person name="Magnuson J."/>
            <person name="Mondo S."/>
            <person name="Nolan M."/>
            <person name="Ohm R."/>
            <person name="Pangilinan J."/>
            <person name="Park H.-J."/>
            <person name="Ramirez L."/>
            <person name="Alfaro M."/>
            <person name="Sun H."/>
            <person name="Tritt A."/>
            <person name="Yoshinaga Y."/>
            <person name="Zwiers L.-H."/>
            <person name="Turgeon B.G."/>
            <person name="Goodwin S.B."/>
            <person name="Spatafora J.W."/>
            <person name="Crous P.W."/>
            <person name="Grigoriev I.V."/>
        </authorList>
    </citation>
    <scope>NUCLEOTIDE SEQUENCE</scope>
    <source>
        <strain evidence="1 3">CBS 781.70</strain>
    </source>
</reference>
<organism evidence="1">
    <name type="scientific">Eremomyces bilateralis CBS 781.70</name>
    <dbReference type="NCBI Taxonomy" id="1392243"/>
    <lineage>
        <taxon>Eukaryota</taxon>
        <taxon>Fungi</taxon>
        <taxon>Dikarya</taxon>
        <taxon>Ascomycota</taxon>
        <taxon>Pezizomycotina</taxon>
        <taxon>Dothideomycetes</taxon>
        <taxon>Dothideomycetes incertae sedis</taxon>
        <taxon>Eremomycetales</taxon>
        <taxon>Eremomycetaceae</taxon>
        <taxon>Eremomyces</taxon>
    </lineage>
</organism>
<dbReference type="OrthoDB" id="2316594at2759"/>
<evidence type="ECO:0000313" key="1">
    <source>
        <dbReference type="EMBL" id="KAF1812799.1"/>
    </source>
</evidence>
<dbReference type="RefSeq" id="XP_033534430.1">
    <property type="nucleotide sequence ID" value="XM_033682824.1"/>
</dbReference>
<dbReference type="EMBL" id="ML975156">
    <property type="protein sequence ID" value="KAF1812799.1"/>
    <property type="molecule type" value="Genomic_DNA"/>
</dbReference>
<dbReference type="AlphaFoldDB" id="A0A6G1G4N8"/>
<dbReference type="Proteomes" id="UP000504638">
    <property type="component" value="Unplaced"/>
</dbReference>
<dbReference type="GeneID" id="54423394"/>
<evidence type="ECO:0000313" key="3">
    <source>
        <dbReference type="RefSeq" id="XP_033534430.1"/>
    </source>
</evidence>
<protein>
    <submittedName>
        <fullName evidence="1 3">Uncharacterized protein</fullName>
    </submittedName>
</protein>
<evidence type="ECO:0000313" key="2">
    <source>
        <dbReference type="Proteomes" id="UP000504638"/>
    </source>
</evidence>
<name>A0A6G1G4N8_9PEZI</name>
<reference evidence="3" key="3">
    <citation type="submission" date="2025-04" db="UniProtKB">
        <authorList>
            <consortium name="RefSeq"/>
        </authorList>
    </citation>
    <scope>IDENTIFICATION</scope>
    <source>
        <strain evidence="3">CBS 781.70</strain>
    </source>
</reference>
<gene>
    <name evidence="1 3" type="ORF">P152DRAFT_513838</name>
</gene>
<sequence>MAQLALDAEVQSHLMLVPQNSVIDTDSRDQARFEEIRTTPLFSSDVHAIIKRPTRDVPSTDDSTEQILPQYALLGIRSATYGGENDEDHTNDREENLVYANINALWSTFICGSQGSGKAIHCRTGAIAPPLTGLVLHYGKFTGIETGQWCEAAYLCSSGIPVDILVSPSNYVHMNKLYSELPGLSTSAPKPNVYSMFFREEHLSVGMMKNFMVVSGGDGGTPQRNAIWPGGTIAA</sequence>
<accession>A0A6G1G4N8</accession>
<reference evidence="3" key="2">
    <citation type="submission" date="2020-04" db="EMBL/GenBank/DDBJ databases">
        <authorList>
            <consortium name="NCBI Genome Project"/>
        </authorList>
    </citation>
    <scope>NUCLEOTIDE SEQUENCE</scope>
    <source>
        <strain evidence="3">CBS 781.70</strain>
    </source>
</reference>